<protein>
    <recommendedName>
        <fullName evidence="4">Tetratricopeptide repeat protein</fullName>
    </recommendedName>
</protein>
<organism evidence="1 3">
    <name type="scientific">Didymodactylos carnosus</name>
    <dbReference type="NCBI Taxonomy" id="1234261"/>
    <lineage>
        <taxon>Eukaryota</taxon>
        <taxon>Metazoa</taxon>
        <taxon>Spiralia</taxon>
        <taxon>Gnathifera</taxon>
        <taxon>Rotifera</taxon>
        <taxon>Eurotatoria</taxon>
        <taxon>Bdelloidea</taxon>
        <taxon>Philodinida</taxon>
        <taxon>Philodinidae</taxon>
        <taxon>Didymodactylos</taxon>
    </lineage>
</organism>
<proteinExistence type="predicted"/>
<dbReference type="AlphaFoldDB" id="A0A815WLB3"/>
<evidence type="ECO:0000313" key="3">
    <source>
        <dbReference type="Proteomes" id="UP000663829"/>
    </source>
</evidence>
<evidence type="ECO:0000313" key="1">
    <source>
        <dbReference type="EMBL" id="CAF1543367.1"/>
    </source>
</evidence>
<reference evidence="1" key="1">
    <citation type="submission" date="2021-02" db="EMBL/GenBank/DDBJ databases">
        <authorList>
            <person name="Nowell W R."/>
        </authorList>
    </citation>
    <scope>NUCLEOTIDE SEQUENCE</scope>
</reference>
<name>A0A815WLB3_9BILA</name>
<evidence type="ECO:0000313" key="2">
    <source>
        <dbReference type="EMBL" id="CAF4403861.1"/>
    </source>
</evidence>
<feature type="non-terminal residue" evidence="1">
    <location>
        <position position="1"/>
    </location>
</feature>
<comment type="caution">
    <text evidence="1">The sequence shown here is derived from an EMBL/GenBank/DDBJ whole genome shotgun (WGS) entry which is preliminary data.</text>
</comment>
<evidence type="ECO:0008006" key="4">
    <source>
        <dbReference type="Google" id="ProtNLM"/>
    </source>
</evidence>
<dbReference type="EMBL" id="CAJNOQ010026154">
    <property type="protein sequence ID" value="CAF1543367.1"/>
    <property type="molecule type" value="Genomic_DNA"/>
</dbReference>
<dbReference type="Proteomes" id="UP000681722">
    <property type="component" value="Unassembled WGS sequence"/>
</dbReference>
<sequence length="287" mass="33693">MLDSHNIFGLITEPGELIKLVKLYLDNKKYLEAQRCYNKIIDEFPDNAEIAHYYKAYCIINLEGGERDGKFKVKKHLKSSLKLLDTRRNTIMSRNQILTSLNQIIQTKGIGLNSNYFKQQNEGEAQILSIHINSILDAIGSEITSENFRNAKIIGNDTEKLFNEIIKIDYDLIKDNRISKKIIIASFNKDQYRQLRIELENENILSPRELYKISKEEILTNSSKNMQKLNFPETFQYCRDSILDQIELCLIVAQNENWHWKKRIIKETAFEEIIFHKQLFLNITKQA</sequence>
<dbReference type="InterPro" id="IPR011990">
    <property type="entry name" value="TPR-like_helical_dom_sf"/>
</dbReference>
<dbReference type="EMBL" id="CAJOBC010091801">
    <property type="protein sequence ID" value="CAF4403861.1"/>
    <property type="molecule type" value="Genomic_DNA"/>
</dbReference>
<gene>
    <name evidence="1" type="ORF">GPM918_LOCUS38760</name>
    <name evidence="2" type="ORF">SRO942_LOCUS39605</name>
</gene>
<dbReference type="Proteomes" id="UP000663829">
    <property type="component" value="Unassembled WGS sequence"/>
</dbReference>
<accession>A0A815WLB3</accession>
<dbReference type="Gene3D" id="1.25.40.10">
    <property type="entry name" value="Tetratricopeptide repeat domain"/>
    <property type="match status" value="1"/>
</dbReference>
<keyword evidence="3" id="KW-1185">Reference proteome</keyword>